<feature type="region of interest" description="Disordered" evidence="1">
    <location>
        <begin position="1"/>
        <end position="30"/>
    </location>
</feature>
<protein>
    <submittedName>
        <fullName evidence="2">Uncharacterized protein</fullName>
    </submittedName>
</protein>
<sequence length="30" mass="3331">KEDTYLSISRDGSNISPKIRGKRNSQAVLP</sequence>
<proteinExistence type="predicted"/>
<gene>
    <name evidence="2" type="ORF">S03H2_22273</name>
</gene>
<comment type="caution">
    <text evidence="2">The sequence shown here is derived from an EMBL/GenBank/DDBJ whole genome shotgun (WGS) entry which is preliminary data.</text>
</comment>
<evidence type="ECO:0000313" key="2">
    <source>
        <dbReference type="EMBL" id="GAH35415.1"/>
    </source>
</evidence>
<dbReference type="AlphaFoldDB" id="X1FSA3"/>
<evidence type="ECO:0000256" key="1">
    <source>
        <dbReference type="SAM" id="MobiDB-lite"/>
    </source>
</evidence>
<accession>X1FSA3</accession>
<reference evidence="2" key="1">
    <citation type="journal article" date="2014" name="Front. Microbiol.">
        <title>High frequency of phylogenetically diverse reductive dehalogenase-homologous genes in deep subseafloor sedimentary metagenomes.</title>
        <authorList>
            <person name="Kawai M."/>
            <person name="Futagami T."/>
            <person name="Toyoda A."/>
            <person name="Takaki Y."/>
            <person name="Nishi S."/>
            <person name="Hori S."/>
            <person name="Arai W."/>
            <person name="Tsubouchi T."/>
            <person name="Morono Y."/>
            <person name="Uchiyama I."/>
            <person name="Ito T."/>
            <person name="Fujiyama A."/>
            <person name="Inagaki F."/>
            <person name="Takami H."/>
        </authorList>
    </citation>
    <scope>NUCLEOTIDE SEQUENCE</scope>
    <source>
        <strain evidence="2">Expedition CK06-06</strain>
    </source>
</reference>
<feature type="compositionally biased region" description="Polar residues" evidence="1">
    <location>
        <begin position="1"/>
        <end position="16"/>
    </location>
</feature>
<dbReference type="EMBL" id="BARU01011967">
    <property type="protein sequence ID" value="GAH35415.1"/>
    <property type="molecule type" value="Genomic_DNA"/>
</dbReference>
<name>X1FSA3_9ZZZZ</name>
<organism evidence="2">
    <name type="scientific">marine sediment metagenome</name>
    <dbReference type="NCBI Taxonomy" id="412755"/>
    <lineage>
        <taxon>unclassified sequences</taxon>
        <taxon>metagenomes</taxon>
        <taxon>ecological metagenomes</taxon>
    </lineage>
</organism>
<feature type="non-terminal residue" evidence="2">
    <location>
        <position position="1"/>
    </location>
</feature>